<protein>
    <submittedName>
        <fullName evidence="1">Uncharacterized protein</fullName>
    </submittedName>
</protein>
<evidence type="ECO:0000313" key="1">
    <source>
        <dbReference type="EMBL" id="KAJ7017812.1"/>
    </source>
</evidence>
<evidence type="ECO:0000313" key="2">
    <source>
        <dbReference type="Proteomes" id="UP001218188"/>
    </source>
</evidence>
<accession>A0AAD6WM87</accession>
<reference evidence="1" key="1">
    <citation type="submission" date="2023-03" db="EMBL/GenBank/DDBJ databases">
        <title>Massive genome expansion in bonnet fungi (Mycena s.s.) driven by repeated elements and novel gene families across ecological guilds.</title>
        <authorList>
            <consortium name="Lawrence Berkeley National Laboratory"/>
            <person name="Harder C.B."/>
            <person name="Miyauchi S."/>
            <person name="Viragh M."/>
            <person name="Kuo A."/>
            <person name="Thoen E."/>
            <person name="Andreopoulos B."/>
            <person name="Lu D."/>
            <person name="Skrede I."/>
            <person name="Drula E."/>
            <person name="Henrissat B."/>
            <person name="Morin E."/>
            <person name="Kohler A."/>
            <person name="Barry K."/>
            <person name="LaButti K."/>
            <person name="Morin E."/>
            <person name="Salamov A."/>
            <person name="Lipzen A."/>
            <person name="Mereny Z."/>
            <person name="Hegedus B."/>
            <person name="Baldrian P."/>
            <person name="Stursova M."/>
            <person name="Weitz H."/>
            <person name="Taylor A."/>
            <person name="Grigoriev I.V."/>
            <person name="Nagy L.G."/>
            <person name="Martin F."/>
            <person name="Kauserud H."/>
        </authorList>
    </citation>
    <scope>NUCLEOTIDE SEQUENCE</scope>
    <source>
        <strain evidence="1">CBHHK200</strain>
    </source>
</reference>
<name>A0AAD6WM87_9AGAR</name>
<proteinExistence type="predicted"/>
<comment type="caution">
    <text evidence="1">The sequence shown here is derived from an EMBL/GenBank/DDBJ whole genome shotgun (WGS) entry which is preliminary data.</text>
</comment>
<dbReference type="EMBL" id="JARJCM010000377">
    <property type="protein sequence ID" value="KAJ7017812.1"/>
    <property type="molecule type" value="Genomic_DNA"/>
</dbReference>
<gene>
    <name evidence="1" type="ORF">C8F04DRAFT_1154237</name>
</gene>
<keyword evidence="2" id="KW-1185">Reference proteome</keyword>
<dbReference type="AlphaFoldDB" id="A0AAD6WM87"/>
<organism evidence="1 2">
    <name type="scientific">Mycena alexandri</name>
    <dbReference type="NCBI Taxonomy" id="1745969"/>
    <lineage>
        <taxon>Eukaryota</taxon>
        <taxon>Fungi</taxon>
        <taxon>Dikarya</taxon>
        <taxon>Basidiomycota</taxon>
        <taxon>Agaricomycotina</taxon>
        <taxon>Agaricomycetes</taxon>
        <taxon>Agaricomycetidae</taxon>
        <taxon>Agaricales</taxon>
        <taxon>Marasmiineae</taxon>
        <taxon>Mycenaceae</taxon>
        <taxon>Mycena</taxon>
    </lineage>
</organism>
<dbReference type="Proteomes" id="UP001218188">
    <property type="component" value="Unassembled WGS sequence"/>
</dbReference>
<sequence>MPAPGVNIPDDWENVPLEMKFLYTLFLALDTWFRLKWRMVSSDLRNPGLGTGWPHFVENEPYRQYLLTVTDQKEVHFRWVVREEKN</sequence>